<dbReference type="RefSeq" id="WP_205120831.1">
    <property type="nucleotide sequence ID" value="NZ_JAFBCM010000001.1"/>
</dbReference>
<feature type="transmembrane region" description="Helical" evidence="1">
    <location>
        <begin position="119"/>
        <end position="141"/>
    </location>
</feature>
<dbReference type="Proteomes" id="UP001595699">
    <property type="component" value="Unassembled WGS sequence"/>
</dbReference>
<dbReference type="EMBL" id="JBHRZH010000021">
    <property type="protein sequence ID" value="MFC3763984.1"/>
    <property type="molecule type" value="Genomic_DNA"/>
</dbReference>
<keyword evidence="1" id="KW-0472">Membrane</keyword>
<keyword evidence="3" id="KW-1185">Reference proteome</keyword>
<sequence>MIQRLKAMLALEWRAESRDAVPVILLGLAAVWSVVLVLIPVDAARAATPYVLFFETTAVAVTVVGALELRQRATGATAALLATPVRRGEYVATRLATLGVLTAGGVVLVLLAGRLGDRMATALPAAVLSGLVLLGIGAGIAHRSSSFVGFLLAVPLPLVPLLGVPPAVAIGLVGGPVWYVLPTTGALALLRGEAQYPAGVLLGYLALWALAAAALAVRSIRREAAGPRTWRAVRMRPLPIRPRWLVFPRADLRNVRRETMLVALVLSPLALGLALRFGLPPFESWLFTAHGLELAAHRPVIALGAVLVHVPMSFGMTAAIVVLDDIEDGVLGIVRTSPLGLRRYLAYRLATVTAAAGVGLAAAGPLSGVVPTTAWASALLALPIAPLFLLATLALAAGRVQGVAATKALGFPTYLPIAAWWLTGPVGYLLAPLPTYWVVRAWDGPTPLTLGAGLGCAALWGVFLIRRVLHRLA</sequence>
<protein>
    <recommendedName>
        <fullName evidence="4">Fluoroquinolone transport system permease protein</fullName>
    </recommendedName>
</protein>
<feature type="transmembrane region" description="Helical" evidence="1">
    <location>
        <begin position="201"/>
        <end position="220"/>
    </location>
</feature>
<accession>A0ABV7YGQ4</accession>
<gene>
    <name evidence="2" type="ORF">ACFOUW_24330</name>
</gene>
<feature type="transmembrane region" description="Helical" evidence="1">
    <location>
        <begin position="20"/>
        <end position="41"/>
    </location>
</feature>
<evidence type="ECO:0000256" key="1">
    <source>
        <dbReference type="SAM" id="Phobius"/>
    </source>
</evidence>
<name>A0ABV7YGQ4_9ACTN</name>
<feature type="transmembrane region" description="Helical" evidence="1">
    <location>
        <begin position="90"/>
        <end position="113"/>
    </location>
</feature>
<keyword evidence="1" id="KW-0812">Transmembrane</keyword>
<feature type="transmembrane region" description="Helical" evidence="1">
    <location>
        <begin position="148"/>
        <end position="181"/>
    </location>
</feature>
<evidence type="ECO:0000313" key="2">
    <source>
        <dbReference type="EMBL" id="MFC3763984.1"/>
    </source>
</evidence>
<organism evidence="2 3">
    <name type="scientific">Tenggerimyces flavus</name>
    <dbReference type="NCBI Taxonomy" id="1708749"/>
    <lineage>
        <taxon>Bacteria</taxon>
        <taxon>Bacillati</taxon>
        <taxon>Actinomycetota</taxon>
        <taxon>Actinomycetes</taxon>
        <taxon>Propionibacteriales</taxon>
        <taxon>Nocardioidaceae</taxon>
        <taxon>Tenggerimyces</taxon>
    </lineage>
</organism>
<evidence type="ECO:0000313" key="3">
    <source>
        <dbReference type="Proteomes" id="UP001595699"/>
    </source>
</evidence>
<feature type="transmembrane region" description="Helical" evidence="1">
    <location>
        <begin position="450"/>
        <end position="469"/>
    </location>
</feature>
<comment type="caution">
    <text evidence="2">The sequence shown here is derived from an EMBL/GenBank/DDBJ whole genome shotgun (WGS) entry which is preliminary data.</text>
</comment>
<feature type="transmembrane region" description="Helical" evidence="1">
    <location>
        <begin position="409"/>
        <end position="430"/>
    </location>
</feature>
<feature type="transmembrane region" description="Helical" evidence="1">
    <location>
        <begin position="47"/>
        <end position="69"/>
    </location>
</feature>
<evidence type="ECO:0008006" key="4">
    <source>
        <dbReference type="Google" id="ProtNLM"/>
    </source>
</evidence>
<feature type="transmembrane region" description="Helical" evidence="1">
    <location>
        <begin position="299"/>
        <end position="323"/>
    </location>
</feature>
<feature type="transmembrane region" description="Helical" evidence="1">
    <location>
        <begin position="375"/>
        <end position="397"/>
    </location>
</feature>
<reference evidence="3" key="1">
    <citation type="journal article" date="2019" name="Int. J. Syst. Evol. Microbiol.">
        <title>The Global Catalogue of Microorganisms (GCM) 10K type strain sequencing project: providing services to taxonomists for standard genome sequencing and annotation.</title>
        <authorList>
            <consortium name="The Broad Institute Genomics Platform"/>
            <consortium name="The Broad Institute Genome Sequencing Center for Infectious Disease"/>
            <person name="Wu L."/>
            <person name="Ma J."/>
        </authorList>
    </citation>
    <scope>NUCLEOTIDE SEQUENCE [LARGE SCALE GENOMIC DNA]</scope>
    <source>
        <strain evidence="3">CGMCC 4.7241</strain>
    </source>
</reference>
<proteinExistence type="predicted"/>
<keyword evidence="1" id="KW-1133">Transmembrane helix</keyword>
<feature type="transmembrane region" description="Helical" evidence="1">
    <location>
        <begin position="259"/>
        <end position="279"/>
    </location>
</feature>
<feature type="transmembrane region" description="Helical" evidence="1">
    <location>
        <begin position="344"/>
        <end position="363"/>
    </location>
</feature>